<reference evidence="3 4" key="1">
    <citation type="submission" date="2024-05" db="EMBL/GenBank/DDBJ databases">
        <authorList>
            <person name="Wallberg A."/>
        </authorList>
    </citation>
    <scope>NUCLEOTIDE SEQUENCE [LARGE SCALE GENOMIC DNA]</scope>
</reference>
<dbReference type="AlphaFoldDB" id="A0AAV2Q939"/>
<gene>
    <name evidence="3" type="ORF">MNOR_LOCUS8428</name>
</gene>
<protein>
    <recommendedName>
        <fullName evidence="2">C-type lectin domain-containing protein</fullName>
    </recommendedName>
</protein>
<organism evidence="3 4">
    <name type="scientific">Meganyctiphanes norvegica</name>
    <name type="common">Northern krill</name>
    <name type="synonym">Thysanopoda norvegica</name>
    <dbReference type="NCBI Taxonomy" id="48144"/>
    <lineage>
        <taxon>Eukaryota</taxon>
        <taxon>Metazoa</taxon>
        <taxon>Ecdysozoa</taxon>
        <taxon>Arthropoda</taxon>
        <taxon>Crustacea</taxon>
        <taxon>Multicrustacea</taxon>
        <taxon>Malacostraca</taxon>
        <taxon>Eumalacostraca</taxon>
        <taxon>Eucarida</taxon>
        <taxon>Euphausiacea</taxon>
        <taxon>Euphausiidae</taxon>
        <taxon>Meganyctiphanes</taxon>
    </lineage>
</organism>
<name>A0AAV2Q939_MEGNR</name>
<keyword evidence="1" id="KW-0732">Signal</keyword>
<evidence type="ECO:0000259" key="2">
    <source>
        <dbReference type="PROSITE" id="PS50041"/>
    </source>
</evidence>
<accession>A0AAV2Q939</accession>
<feature type="signal peptide" evidence="1">
    <location>
        <begin position="1"/>
        <end position="25"/>
    </location>
</feature>
<dbReference type="SUPFAM" id="SSF56436">
    <property type="entry name" value="C-type lectin-like"/>
    <property type="match status" value="1"/>
</dbReference>
<dbReference type="Proteomes" id="UP001497623">
    <property type="component" value="Unassembled WGS sequence"/>
</dbReference>
<dbReference type="InterPro" id="IPR016187">
    <property type="entry name" value="CTDL_fold"/>
</dbReference>
<feature type="domain" description="C-type lectin" evidence="2">
    <location>
        <begin position="86"/>
        <end position="201"/>
    </location>
</feature>
<feature type="chain" id="PRO_5043494969" description="C-type lectin domain-containing protein" evidence="1">
    <location>
        <begin position="26"/>
        <end position="204"/>
    </location>
</feature>
<dbReference type="CDD" id="cd00037">
    <property type="entry name" value="CLECT"/>
    <property type="match status" value="1"/>
</dbReference>
<evidence type="ECO:0000313" key="3">
    <source>
        <dbReference type="EMBL" id="CAL4071083.1"/>
    </source>
</evidence>
<dbReference type="InterPro" id="IPR001304">
    <property type="entry name" value="C-type_lectin-like"/>
</dbReference>
<dbReference type="EMBL" id="CAXKWB010003929">
    <property type="protein sequence ID" value="CAL4071083.1"/>
    <property type="molecule type" value="Genomic_DNA"/>
</dbReference>
<comment type="caution">
    <text evidence="3">The sequence shown here is derived from an EMBL/GenBank/DDBJ whole genome shotgun (WGS) entry which is preliminary data.</text>
</comment>
<keyword evidence="4" id="KW-1185">Reference proteome</keyword>
<proteinExistence type="predicted"/>
<dbReference type="PROSITE" id="PS50041">
    <property type="entry name" value="C_TYPE_LECTIN_2"/>
    <property type="match status" value="1"/>
</dbReference>
<dbReference type="InterPro" id="IPR016186">
    <property type="entry name" value="C-type_lectin-like/link_sf"/>
</dbReference>
<evidence type="ECO:0000313" key="4">
    <source>
        <dbReference type="Proteomes" id="UP001497623"/>
    </source>
</evidence>
<dbReference type="Pfam" id="PF00059">
    <property type="entry name" value="Lectin_C"/>
    <property type="match status" value="1"/>
</dbReference>
<dbReference type="Gene3D" id="3.10.100.10">
    <property type="entry name" value="Mannose-Binding Protein A, subunit A"/>
    <property type="match status" value="1"/>
</dbReference>
<sequence length="204" mass="23450">MADTRNICSIFLVFMLLATFRLCEPKKYHIRHINDVYDPVNPITEILNTLKNMNDTLNIIKENSVAVTRSVMNSCPNQYERLVKGCFYLRGYDGSYDRSLNWVSARLYCQAIDGDLAIVDDIPKLLTYYENQSRDRFRDYHWYGASRIGQVILYVNGTVLPASSNLWEAGYPGPGNCVALHTSKQKLITADCTKKYYFLCKADQ</sequence>
<evidence type="ECO:0000256" key="1">
    <source>
        <dbReference type="SAM" id="SignalP"/>
    </source>
</evidence>
<dbReference type="SMART" id="SM00034">
    <property type="entry name" value="CLECT"/>
    <property type="match status" value="1"/>
</dbReference>